<dbReference type="AlphaFoldDB" id="K9VP23"/>
<evidence type="ECO:0000313" key="2">
    <source>
        <dbReference type="Proteomes" id="UP000010478"/>
    </source>
</evidence>
<dbReference type="HOGENOM" id="CLU_2956152_0_0_3"/>
<dbReference type="EMBL" id="CP003614">
    <property type="protein sequence ID" value="AFZ09676.1"/>
    <property type="molecule type" value="Genomic_DNA"/>
</dbReference>
<dbReference type="KEGG" id="oni:Osc7112_5441"/>
<accession>K9VP23</accession>
<sequence length="59" mass="6244">MNWELGIGNWELGIGNWELGILTGSLAPSGNRCPEALPCFGSIKIGGRADRIGFPGSAW</sequence>
<evidence type="ECO:0000313" key="1">
    <source>
        <dbReference type="EMBL" id="AFZ09676.1"/>
    </source>
</evidence>
<proteinExistence type="predicted"/>
<keyword evidence="2" id="KW-1185">Reference proteome</keyword>
<organism evidence="1 2">
    <name type="scientific">Phormidium nigroviride PCC 7112</name>
    <dbReference type="NCBI Taxonomy" id="179408"/>
    <lineage>
        <taxon>Bacteria</taxon>
        <taxon>Bacillati</taxon>
        <taxon>Cyanobacteriota</taxon>
        <taxon>Cyanophyceae</taxon>
        <taxon>Oscillatoriophycideae</taxon>
        <taxon>Oscillatoriales</taxon>
        <taxon>Oscillatoriaceae</taxon>
        <taxon>Phormidium</taxon>
    </lineage>
</organism>
<gene>
    <name evidence="1" type="ORF">Osc7112_5441</name>
</gene>
<dbReference type="Proteomes" id="UP000010478">
    <property type="component" value="Chromosome"/>
</dbReference>
<reference evidence="1 2" key="1">
    <citation type="submission" date="2012-05" db="EMBL/GenBank/DDBJ databases">
        <title>Finished chromosome of genome of Oscillatoria sp. PCC 7112.</title>
        <authorList>
            <consortium name="US DOE Joint Genome Institute"/>
            <person name="Gugger M."/>
            <person name="Coursin T."/>
            <person name="Rippka R."/>
            <person name="Tandeau De Marsac N."/>
            <person name="Huntemann M."/>
            <person name="Wei C.-L."/>
            <person name="Han J."/>
            <person name="Detter J.C."/>
            <person name="Han C."/>
            <person name="Tapia R."/>
            <person name="Davenport K."/>
            <person name="Daligault H."/>
            <person name="Erkkila T."/>
            <person name="Gu W."/>
            <person name="Munk A.C.C."/>
            <person name="Teshima H."/>
            <person name="Xu Y."/>
            <person name="Chain P."/>
            <person name="Chen A."/>
            <person name="Krypides N."/>
            <person name="Mavromatis K."/>
            <person name="Markowitz V."/>
            <person name="Szeto E."/>
            <person name="Ivanova N."/>
            <person name="Mikhailova N."/>
            <person name="Ovchinnikova G."/>
            <person name="Pagani I."/>
            <person name="Pati A."/>
            <person name="Goodwin L."/>
            <person name="Peters L."/>
            <person name="Pitluck S."/>
            <person name="Woyke T."/>
            <person name="Kerfeld C."/>
        </authorList>
    </citation>
    <scope>NUCLEOTIDE SEQUENCE [LARGE SCALE GENOMIC DNA]</scope>
    <source>
        <strain evidence="1 2">PCC 7112</strain>
    </source>
</reference>
<name>K9VP23_9CYAN</name>
<protein>
    <submittedName>
        <fullName evidence="1">Uncharacterized protein</fullName>
    </submittedName>
</protein>